<sequence>MKKRGLRKYFRNLKHQKLPEILDFSGAGQSWFDLYHLHVDDLGLGNRSWKARKQHLDTLFELAECVKGKLLDYHKNYQFWIEVDENDSREDAIYIHTPNPNEDNFPITLEFDEGIEVKNLLLLNYLQEKDYLMGMKKLINAEGRACTTYFLYQEGLGTRINIKSNSATN</sequence>
<keyword evidence="2" id="KW-1185">Reference proteome</keyword>
<organism evidence="1 2">
    <name type="scientific">Pontibacter cellulosilyticus</name>
    <dbReference type="NCBI Taxonomy" id="1720253"/>
    <lineage>
        <taxon>Bacteria</taxon>
        <taxon>Pseudomonadati</taxon>
        <taxon>Bacteroidota</taxon>
        <taxon>Cytophagia</taxon>
        <taxon>Cytophagales</taxon>
        <taxon>Hymenobacteraceae</taxon>
        <taxon>Pontibacter</taxon>
    </lineage>
</organism>
<evidence type="ECO:0000313" key="1">
    <source>
        <dbReference type="EMBL" id="MBC5993964.1"/>
    </source>
</evidence>
<dbReference type="EMBL" id="JACRVF010000004">
    <property type="protein sequence ID" value="MBC5993964.1"/>
    <property type="molecule type" value="Genomic_DNA"/>
</dbReference>
<evidence type="ECO:0000313" key="2">
    <source>
        <dbReference type="Proteomes" id="UP000603640"/>
    </source>
</evidence>
<name>A0A923N857_9BACT</name>
<reference evidence="1" key="1">
    <citation type="submission" date="2020-08" db="EMBL/GenBank/DDBJ databases">
        <title>Pontibacter sp. SD6 16S ribosomal RNA gene Genome sequencing and assembly.</title>
        <authorList>
            <person name="Kang M."/>
        </authorList>
    </citation>
    <scope>NUCLEOTIDE SEQUENCE</scope>
    <source>
        <strain evidence="1">SD6</strain>
    </source>
</reference>
<dbReference type="RefSeq" id="WP_187067991.1">
    <property type="nucleotide sequence ID" value="NZ_JACRVF010000004.1"/>
</dbReference>
<proteinExistence type="predicted"/>
<accession>A0A923N857</accession>
<gene>
    <name evidence="1" type="ORF">H8S84_14040</name>
</gene>
<protein>
    <submittedName>
        <fullName evidence="1">Uncharacterized protein</fullName>
    </submittedName>
</protein>
<comment type="caution">
    <text evidence="1">The sequence shown here is derived from an EMBL/GenBank/DDBJ whole genome shotgun (WGS) entry which is preliminary data.</text>
</comment>
<dbReference type="Proteomes" id="UP000603640">
    <property type="component" value="Unassembled WGS sequence"/>
</dbReference>
<dbReference type="AlphaFoldDB" id="A0A923N857"/>